<organism evidence="2 3">
    <name type="scientific">Paraburkholderia piptadeniae</name>
    <dbReference type="NCBI Taxonomy" id="1701573"/>
    <lineage>
        <taxon>Bacteria</taxon>
        <taxon>Pseudomonadati</taxon>
        <taxon>Pseudomonadota</taxon>
        <taxon>Betaproteobacteria</taxon>
        <taxon>Burkholderiales</taxon>
        <taxon>Burkholderiaceae</taxon>
        <taxon>Paraburkholderia</taxon>
    </lineage>
</organism>
<dbReference type="Proteomes" id="UP000195569">
    <property type="component" value="Unassembled WGS sequence"/>
</dbReference>
<evidence type="ECO:0000313" key="2">
    <source>
        <dbReference type="EMBL" id="SIT51722.1"/>
    </source>
</evidence>
<keyword evidence="3" id="KW-1185">Reference proteome</keyword>
<comment type="caution">
    <text evidence="2">The sequence shown here is derived from an EMBL/GenBank/DDBJ whole genome shotgun (WGS) entry which is preliminary data.</text>
</comment>
<evidence type="ECO:0000313" key="3">
    <source>
        <dbReference type="Proteomes" id="UP000195569"/>
    </source>
</evidence>
<proteinExistence type="predicted"/>
<feature type="transmembrane region" description="Helical" evidence="1">
    <location>
        <begin position="59"/>
        <end position="78"/>
    </location>
</feature>
<dbReference type="AlphaFoldDB" id="A0A1N7SWI7"/>
<keyword evidence="1" id="KW-1133">Transmembrane helix</keyword>
<name>A0A1N7SWI7_9BURK</name>
<dbReference type="EMBL" id="CYGY02000134">
    <property type="protein sequence ID" value="SIT51722.1"/>
    <property type="molecule type" value="Genomic_DNA"/>
</dbReference>
<sequence length="113" mass="12060">MPRLATVNRERAVTVVEEIIFSGTPSQVVNLPAYLKGVVGAIIVFAAFLYAATRWPVPWYALLIALVVIAASVVLAYLRTPARKSSSTPRELPAVRAFSAGGSRALSSSASRM</sequence>
<feature type="transmembrane region" description="Helical" evidence="1">
    <location>
        <begin position="33"/>
        <end position="53"/>
    </location>
</feature>
<evidence type="ECO:0000256" key="1">
    <source>
        <dbReference type="SAM" id="Phobius"/>
    </source>
</evidence>
<accession>A0A1N7SWI7</accession>
<protein>
    <submittedName>
        <fullName evidence="2">Uncharacterized protein</fullName>
    </submittedName>
</protein>
<keyword evidence="1" id="KW-0472">Membrane</keyword>
<keyword evidence="1" id="KW-0812">Transmembrane</keyword>
<gene>
    <name evidence="2" type="ORF">BN2476_1340010</name>
</gene>
<reference evidence="2" key="1">
    <citation type="submission" date="2016-12" db="EMBL/GenBank/DDBJ databases">
        <authorList>
            <person name="Moulin L."/>
        </authorList>
    </citation>
    <scope>NUCLEOTIDE SEQUENCE [LARGE SCALE GENOMIC DNA]</scope>
    <source>
        <strain evidence="2">STM 7183</strain>
    </source>
</reference>